<dbReference type="SUPFAM" id="SSF48726">
    <property type="entry name" value="Immunoglobulin"/>
    <property type="match status" value="1"/>
</dbReference>
<keyword evidence="2" id="KW-0812">Transmembrane</keyword>
<name>A0A401P9E7_SCYTO</name>
<dbReference type="InterPro" id="IPR007110">
    <property type="entry name" value="Ig-like_dom"/>
</dbReference>
<organism evidence="4 5">
    <name type="scientific">Scyliorhinus torazame</name>
    <name type="common">Cloudy catshark</name>
    <name type="synonym">Catulus torazame</name>
    <dbReference type="NCBI Taxonomy" id="75743"/>
    <lineage>
        <taxon>Eukaryota</taxon>
        <taxon>Metazoa</taxon>
        <taxon>Chordata</taxon>
        <taxon>Craniata</taxon>
        <taxon>Vertebrata</taxon>
        <taxon>Chondrichthyes</taxon>
        <taxon>Elasmobranchii</taxon>
        <taxon>Galeomorphii</taxon>
        <taxon>Galeoidea</taxon>
        <taxon>Carcharhiniformes</taxon>
        <taxon>Scyliorhinidae</taxon>
        <taxon>Scyliorhinus</taxon>
    </lineage>
</organism>
<keyword evidence="1" id="KW-0393">Immunoglobulin domain</keyword>
<dbReference type="InterPro" id="IPR013783">
    <property type="entry name" value="Ig-like_fold"/>
</dbReference>
<dbReference type="GO" id="GO:0019815">
    <property type="term" value="C:B cell receptor complex"/>
    <property type="evidence" value="ECO:0007669"/>
    <property type="project" value="TreeGrafter"/>
</dbReference>
<evidence type="ECO:0000313" key="4">
    <source>
        <dbReference type="EMBL" id="GCB69710.1"/>
    </source>
</evidence>
<keyword evidence="5" id="KW-1185">Reference proteome</keyword>
<dbReference type="InterPro" id="IPR036179">
    <property type="entry name" value="Ig-like_dom_sf"/>
</dbReference>
<feature type="domain" description="Ig-like" evidence="3">
    <location>
        <begin position="69"/>
        <end position="175"/>
    </location>
</feature>
<keyword evidence="2" id="KW-0472">Membrane</keyword>
<comment type="caution">
    <text evidence="4">The sequence shown here is derived from an EMBL/GenBank/DDBJ whole genome shotgun (WGS) entry which is preliminary data.</text>
</comment>
<dbReference type="EMBL" id="BFAA01000237">
    <property type="protein sequence ID" value="GCB69710.1"/>
    <property type="molecule type" value="Genomic_DNA"/>
</dbReference>
<reference evidence="4 5" key="1">
    <citation type="journal article" date="2018" name="Nat. Ecol. Evol.">
        <title>Shark genomes provide insights into elasmobranch evolution and the origin of vertebrates.</title>
        <authorList>
            <person name="Hara Y"/>
            <person name="Yamaguchi K"/>
            <person name="Onimaru K"/>
            <person name="Kadota M"/>
            <person name="Koyanagi M"/>
            <person name="Keeley SD"/>
            <person name="Tatsumi K"/>
            <person name="Tanaka K"/>
            <person name="Motone F"/>
            <person name="Kageyama Y"/>
            <person name="Nozu R"/>
            <person name="Adachi N"/>
            <person name="Nishimura O"/>
            <person name="Nakagawa R"/>
            <person name="Tanegashima C"/>
            <person name="Kiyatake I"/>
            <person name="Matsumoto R"/>
            <person name="Murakumo K"/>
            <person name="Nishida K"/>
            <person name="Terakita A"/>
            <person name="Kuratani S"/>
            <person name="Sato K"/>
            <person name="Hyodo S Kuraku.S."/>
        </authorList>
    </citation>
    <scope>NUCLEOTIDE SEQUENCE [LARGE SCALE GENOMIC DNA]</scope>
</reference>
<proteinExistence type="predicted"/>
<dbReference type="Pfam" id="PF07686">
    <property type="entry name" value="V-set"/>
    <property type="match status" value="1"/>
</dbReference>
<dbReference type="AlphaFoldDB" id="A0A401P9E7"/>
<dbReference type="OrthoDB" id="10012075at2759"/>
<accession>A0A401P9E7</accession>
<dbReference type="GO" id="GO:0050853">
    <property type="term" value="P:B cell receptor signaling pathway"/>
    <property type="evidence" value="ECO:0007669"/>
    <property type="project" value="TreeGrafter"/>
</dbReference>
<dbReference type="PROSITE" id="PS50835">
    <property type="entry name" value="IG_LIKE"/>
    <property type="match status" value="1"/>
</dbReference>
<evidence type="ECO:0000313" key="5">
    <source>
        <dbReference type="Proteomes" id="UP000288216"/>
    </source>
</evidence>
<dbReference type="PANTHER" id="PTHR14334">
    <property type="entry name" value="B-CELL ANTIGEN RECEPTOR COMPLEX-ASSOCIATED PROTEIN"/>
    <property type="match status" value="1"/>
</dbReference>
<keyword evidence="2" id="KW-1133">Transmembrane helix</keyword>
<dbReference type="InterPro" id="IPR013106">
    <property type="entry name" value="Ig_V-set"/>
</dbReference>
<evidence type="ECO:0000256" key="2">
    <source>
        <dbReference type="SAM" id="Phobius"/>
    </source>
</evidence>
<dbReference type="Proteomes" id="UP000288216">
    <property type="component" value="Unassembled WGS sequence"/>
</dbReference>
<dbReference type="Gene3D" id="2.60.40.10">
    <property type="entry name" value="Immunoglobulins"/>
    <property type="match status" value="1"/>
</dbReference>
<gene>
    <name evidence="4" type="ORF">scyTo_0001109</name>
</gene>
<dbReference type="GO" id="GO:0030183">
    <property type="term" value="P:B cell differentiation"/>
    <property type="evidence" value="ECO:0007669"/>
    <property type="project" value="TreeGrafter"/>
</dbReference>
<feature type="transmembrane region" description="Helical" evidence="2">
    <location>
        <begin position="193"/>
        <end position="214"/>
    </location>
</feature>
<evidence type="ECO:0000256" key="1">
    <source>
        <dbReference type="ARBA" id="ARBA00023319"/>
    </source>
</evidence>
<dbReference type="GO" id="GO:0009897">
    <property type="term" value="C:external side of plasma membrane"/>
    <property type="evidence" value="ECO:0007669"/>
    <property type="project" value="TreeGrafter"/>
</dbReference>
<sequence>MLGFLVLIKSSQSGSPTGQELEFDSVDNSIIAAQNSTGTSVIIKGKIRIMYSEIIIRVLLISAVAIADLKVIQKPKLIEITEGEEFQIFCNFTASTMPNSYGITWYKQLLGRENRTVTNKSEEFIGRILENYDTFSKSKQLTVIDATQNDSGIYYCKVDCVTFRGTGMGTRVTVKSVKDNKAEVSIAKRNLSILPPVLMVTILLLLQVTILIALRSNKCQGRTSRAGNEVQGDTSNTVDAEMRIVKPRKHHVNEQVVGPTSPADQQDENTIIYATVEKRIEGRGTDENSK</sequence>
<dbReference type="InterPro" id="IPR003599">
    <property type="entry name" value="Ig_sub"/>
</dbReference>
<dbReference type="SMART" id="SM00409">
    <property type="entry name" value="IG"/>
    <property type="match status" value="1"/>
</dbReference>
<evidence type="ECO:0000259" key="3">
    <source>
        <dbReference type="PROSITE" id="PS50835"/>
    </source>
</evidence>
<protein>
    <recommendedName>
        <fullName evidence="3">Ig-like domain-containing protein</fullName>
    </recommendedName>
</protein>